<protein>
    <recommendedName>
        <fullName evidence="7">Elp3/MiaA/NifB-like radical SAM core domain-containing protein</fullName>
    </recommendedName>
</protein>
<evidence type="ECO:0000256" key="6">
    <source>
        <dbReference type="SAM" id="MobiDB-lite"/>
    </source>
</evidence>
<dbReference type="Pfam" id="PF03102">
    <property type="entry name" value="NeuB"/>
    <property type="match status" value="1"/>
</dbReference>
<keyword evidence="4" id="KW-0408">Iron</keyword>
<keyword evidence="2" id="KW-0949">S-adenosyl-L-methionine</keyword>
<dbReference type="PANTHER" id="PTHR43409">
    <property type="entry name" value="ANAEROBIC MAGNESIUM-PROTOPORPHYRIN IX MONOMETHYL ESTER CYCLASE-RELATED"/>
    <property type="match status" value="1"/>
</dbReference>
<dbReference type="GO" id="GO:0005829">
    <property type="term" value="C:cytosol"/>
    <property type="evidence" value="ECO:0007669"/>
    <property type="project" value="TreeGrafter"/>
</dbReference>
<accession>X0S2E4</accession>
<dbReference type="InterPro" id="IPR013132">
    <property type="entry name" value="PseI/NeuA/B-like_N"/>
</dbReference>
<evidence type="ECO:0000256" key="4">
    <source>
        <dbReference type="ARBA" id="ARBA00023004"/>
    </source>
</evidence>
<dbReference type="InterPro" id="IPR007197">
    <property type="entry name" value="rSAM"/>
</dbReference>
<dbReference type="GO" id="GO:0016051">
    <property type="term" value="P:carbohydrate biosynthetic process"/>
    <property type="evidence" value="ECO:0007669"/>
    <property type="project" value="InterPro"/>
</dbReference>
<feature type="non-terminal residue" evidence="8">
    <location>
        <position position="1"/>
    </location>
</feature>
<reference evidence="8" key="1">
    <citation type="journal article" date="2014" name="Front. Microbiol.">
        <title>High frequency of phylogenetically diverse reductive dehalogenase-homologous genes in deep subseafloor sedimentary metagenomes.</title>
        <authorList>
            <person name="Kawai M."/>
            <person name="Futagami T."/>
            <person name="Toyoda A."/>
            <person name="Takaki Y."/>
            <person name="Nishi S."/>
            <person name="Hori S."/>
            <person name="Arai W."/>
            <person name="Tsubouchi T."/>
            <person name="Morono Y."/>
            <person name="Uchiyama I."/>
            <person name="Ito T."/>
            <person name="Fujiyama A."/>
            <person name="Inagaki F."/>
            <person name="Takami H."/>
        </authorList>
    </citation>
    <scope>NUCLEOTIDE SEQUENCE</scope>
    <source>
        <strain evidence="8">Expedition CK06-06</strain>
    </source>
</reference>
<gene>
    <name evidence="8" type="ORF">S01H1_14944</name>
</gene>
<dbReference type="GO" id="GO:0051536">
    <property type="term" value="F:iron-sulfur cluster binding"/>
    <property type="evidence" value="ECO:0007669"/>
    <property type="project" value="UniProtKB-KW"/>
</dbReference>
<evidence type="ECO:0000259" key="7">
    <source>
        <dbReference type="SMART" id="SM00729"/>
    </source>
</evidence>
<dbReference type="Gene3D" id="3.30.750.200">
    <property type="match status" value="1"/>
</dbReference>
<proteinExistence type="predicted"/>
<keyword evidence="5" id="KW-0411">Iron-sulfur</keyword>
<dbReference type="EMBL" id="BARS01007794">
    <property type="protein sequence ID" value="GAF69411.1"/>
    <property type="molecule type" value="Genomic_DNA"/>
</dbReference>
<dbReference type="InterPro" id="IPR058240">
    <property type="entry name" value="rSAM_sf"/>
</dbReference>
<sequence length="386" mass="43378">DFISFQDDCFVIDKNRVYEICDLMDKKGLSKSLRWSCTGRVTICDIDMLRRMRASGCVSVSYGIESGSDVILKAMGKNASLAKATEAITNTRNAGLRCPVSFMIGYPGETRQTVMETVAFCKELNIPLSALMFTCPYPGTALYEQVKNTQQFKQQFAGEEDFVLKIGDAVDFTVNMTEIDNDSLLELRTEALQIAKHNYQPPGKEKIDAQERELYGEELYRKAKQQMQSPQMQVHRKRHGFNEPEAKSTNNKPGWLDGRVAPYIIAEAGVNHNGQLKTAMCLVDAAKQAGADCVKFQAFTADQLTVRQAPKANYQKQSGKPNESQHDMLSRYELSENNLAKIMKYCDEKKIDFLATPFSPQWVKTLKNMGVNAIKIGSGNVKWPEQ</sequence>
<dbReference type="GO" id="GO:0046872">
    <property type="term" value="F:metal ion binding"/>
    <property type="evidence" value="ECO:0007669"/>
    <property type="project" value="UniProtKB-KW"/>
</dbReference>
<feature type="region of interest" description="Disordered" evidence="6">
    <location>
        <begin position="310"/>
        <end position="329"/>
    </location>
</feature>
<dbReference type="SUPFAM" id="SSF102114">
    <property type="entry name" value="Radical SAM enzymes"/>
    <property type="match status" value="1"/>
</dbReference>
<evidence type="ECO:0000256" key="2">
    <source>
        <dbReference type="ARBA" id="ARBA00022691"/>
    </source>
</evidence>
<feature type="non-terminal residue" evidence="8">
    <location>
        <position position="386"/>
    </location>
</feature>
<keyword evidence="3" id="KW-0479">Metal-binding</keyword>
<evidence type="ECO:0000256" key="5">
    <source>
        <dbReference type="ARBA" id="ARBA00023014"/>
    </source>
</evidence>
<dbReference type="InterPro" id="IPR051198">
    <property type="entry name" value="BchE-like"/>
</dbReference>
<comment type="cofactor">
    <cofactor evidence="1">
        <name>[4Fe-4S] cluster</name>
        <dbReference type="ChEBI" id="CHEBI:49883"/>
    </cofactor>
</comment>
<comment type="caution">
    <text evidence="8">The sequence shown here is derived from an EMBL/GenBank/DDBJ whole genome shotgun (WGS) entry which is preliminary data.</text>
</comment>
<name>X0S2E4_9ZZZZ</name>
<dbReference type="Pfam" id="PF04055">
    <property type="entry name" value="Radical_SAM"/>
    <property type="match status" value="1"/>
</dbReference>
<evidence type="ECO:0000256" key="3">
    <source>
        <dbReference type="ARBA" id="ARBA00022723"/>
    </source>
</evidence>
<organism evidence="8">
    <name type="scientific">marine sediment metagenome</name>
    <dbReference type="NCBI Taxonomy" id="412755"/>
    <lineage>
        <taxon>unclassified sequences</taxon>
        <taxon>metagenomes</taxon>
        <taxon>ecological metagenomes</taxon>
    </lineage>
</organism>
<dbReference type="InterPro" id="IPR006638">
    <property type="entry name" value="Elp3/MiaA/NifB-like_rSAM"/>
</dbReference>
<dbReference type="Gene3D" id="3.20.20.70">
    <property type="entry name" value="Aldolase class I"/>
    <property type="match status" value="1"/>
</dbReference>
<dbReference type="AlphaFoldDB" id="X0S2E4"/>
<dbReference type="InterPro" id="IPR013785">
    <property type="entry name" value="Aldolase_TIM"/>
</dbReference>
<dbReference type="SUPFAM" id="SSF51569">
    <property type="entry name" value="Aldolase"/>
    <property type="match status" value="1"/>
</dbReference>
<dbReference type="GO" id="GO:0003824">
    <property type="term" value="F:catalytic activity"/>
    <property type="evidence" value="ECO:0007669"/>
    <property type="project" value="InterPro"/>
</dbReference>
<dbReference type="SMART" id="SM00729">
    <property type="entry name" value="Elp3"/>
    <property type="match status" value="1"/>
</dbReference>
<evidence type="ECO:0000256" key="1">
    <source>
        <dbReference type="ARBA" id="ARBA00001966"/>
    </source>
</evidence>
<feature type="domain" description="Elp3/MiaA/NifB-like radical SAM core" evidence="7">
    <location>
        <begin position="2"/>
        <end position="166"/>
    </location>
</feature>
<dbReference type="PANTHER" id="PTHR43409:SF7">
    <property type="entry name" value="BLL1977 PROTEIN"/>
    <property type="match status" value="1"/>
</dbReference>
<evidence type="ECO:0000313" key="8">
    <source>
        <dbReference type="EMBL" id="GAF69411.1"/>
    </source>
</evidence>